<dbReference type="EMBL" id="LGFT01000019">
    <property type="protein sequence ID" value="KUK44654.1"/>
    <property type="molecule type" value="Genomic_DNA"/>
</dbReference>
<evidence type="ECO:0000313" key="4">
    <source>
        <dbReference type="EMBL" id="KUK44654.1"/>
    </source>
</evidence>
<proteinExistence type="inferred from homology"/>
<protein>
    <recommendedName>
        <fullName evidence="3">HEPN domain-containing protein</fullName>
    </recommendedName>
</protein>
<keyword evidence="2" id="KW-0472">Membrane</keyword>
<feature type="transmembrane region" description="Helical" evidence="2">
    <location>
        <begin position="36"/>
        <end position="53"/>
    </location>
</feature>
<dbReference type="AlphaFoldDB" id="A0A101FUT7"/>
<comment type="caution">
    <text evidence="4">The sequence shown here is derived from an EMBL/GenBank/DDBJ whole genome shotgun (WGS) entry which is preliminary data.</text>
</comment>
<dbReference type="InterPro" id="IPR052226">
    <property type="entry name" value="UPF0332_toxin"/>
</dbReference>
<evidence type="ECO:0000259" key="3">
    <source>
        <dbReference type="Pfam" id="PF05168"/>
    </source>
</evidence>
<evidence type="ECO:0000313" key="5">
    <source>
        <dbReference type="Proteomes" id="UP000057043"/>
    </source>
</evidence>
<accession>A0A101FUT7</accession>
<gene>
    <name evidence="4" type="ORF">XD72_0957</name>
</gene>
<dbReference type="PATRIC" id="fig|301375.7.peg.579"/>
<dbReference type="PANTHER" id="PTHR36565:SF1">
    <property type="entry name" value="UPF0332 PROTEIN TM_1000"/>
    <property type="match status" value="1"/>
</dbReference>
<evidence type="ECO:0000256" key="1">
    <source>
        <dbReference type="ARBA" id="ARBA00038248"/>
    </source>
</evidence>
<dbReference type="PANTHER" id="PTHR36565">
    <property type="entry name" value="UPF0332 PROTEIN TM_1000"/>
    <property type="match status" value="1"/>
</dbReference>
<keyword evidence="2" id="KW-0812">Transmembrane</keyword>
<sequence>MPEDEIDLQLVQAELRLKAARQLQETGFYDDAVSRAYYSMYFAATAMFLARGIRVKTHRGLVARFGREFVETGLIEAHFGRILRIAEELRSEADYSIIRQISDEEAAAILNDADKFLARAKDIITNIRNNL</sequence>
<dbReference type="Gene3D" id="1.20.120.330">
    <property type="entry name" value="Nucleotidyltransferases domain 2"/>
    <property type="match status" value="1"/>
</dbReference>
<comment type="similarity">
    <text evidence="1">Belongs to the UPF0332 family.</text>
</comment>
<name>A0A101FUT7_9EURY</name>
<keyword evidence="2" id="KW-1133">Transmembrane helix</keyword>
<dbReference type="InterPro" id="IPR007842">
    <property type="entry name" value="HEPN_dom"/>
</dbReference>
<reference evidence="4 5" key="1">
    <citation type="journal article" date="2015" name="MBio">
        <title>Genome-Resolved Metagenomic Analysis Reveals Roles for Candidate Phyla and Other Microbial Community Members in Biogeochemical Transformations in Oil Reservoirs.</title>
        <authorList>
            <person name="Hu P."/>
            <person name="Tom L."/>
            <person name="Singh A."/>
            <person name="Thomas B.C."/>
            <person name="Baker B.J."/>
            <person name="Piceno Y.M."/>
            <person name="Andersen G.L."/>
            <person name="Banfield J.F."/>
        </authorList>
    </citation>
    <scope>NUCLEOTIDE SEQUENCE [LARGE SCALE GENOMIC DNA]</scope>
    <source>
        <strain evidence="4">57_489</strain>
    </source>
</reference>
<dbReference type="Proteomes" id="UP000057043">
    <property type="component" value="Unassembled WGS sequence"/>
</dbReference>
<feature type="domain" description="HEPN" evidence="3">
    <location>
        <begin position="11"/>
        <end position="121"/>
    </location>
</feature>
<evidence type="ECO:0000256" key="2">
    <source>
        <dbReference type="SAM" id="Phobius"/>
    </source>
</evidence>
<dbReference type="Pfam" id="PF05168">
    <property type="entry name" value="HEPN"/>
    <property type="match status" value="1"/>
</dbReference>
<organism evidence="4 5">
    <name type="scientific">Methanothrix harundinacea</name>
    <dbReference type="NCBI Taxonomy" id="301375"/>
    <lineage>
        <taxon>Archaea</taxon>
        <taxon>Methanobacteriati</taxon>
        <taxon>Methanobacteriota</taxon>
        <taxon>Stenosarchaea group</taxon>
        <taxon>Methanomicrobia</taxon>
        <taxon>Methanotrichales</taxon>
        <taxon>Methanotrichaceae</taxon>
        <taxon>Methanothrix</taxon>
    </lineage>
</organism>